<evidence type="ECO:0000313" key="2">
    <source>
        <dbReference type="EMBL" id="GHP06282.1"/>
    </source>
</evidence>
<dbReference type="EMBL" id="BNJQ01000012">
    <property type="protein sequence ID" value="GHP06282.1"/>
    <property type="molecule type" value="Genomic_DNA"/>
</dbReference>
<evidence type="ECO:0000313" key="3">
    <source>
        <dbReference type="Proteomes" id="UP000660262"/>
    </source>
</evidence>
<name>A0A830HHL3_9CHLO</name>
<protein>
    <submittedName>
        <fullName evidence="2">Uncharacterized protein</fullName>
    </submittedName>
</protein>
<accession>A0A830HHL3</accession>
<keyword evidence="3" id="KW-1185">Reference proteome</keyword>
<keyword evidence="1" id="KW-0812">Transmembrane</keyword>
<dbReference type="AlphaFoldDB" id="A0A830HHL3"/>
<reference evidence="2" key="1">
    <citation type="submission" date="2020-10" db="EMBL/GenBank/DDBJ databases">
        <title>Unveiling of a novel bifunctional photoreceptor, Dualchrome1, isolated from a cosmopolitan green alga.</title>
        <authorList>
            <person name="Suzuki S."/>
            <person name="Kawachi M."/>
        </authorList>
    </citation>
    <scope>NUCLEOTIDE SEQUENCE</scope>
    <source>
        <strain evidence="2">NIES 2893</strain>
    </source>
</reference>
<keyword evidence="1" id="KW-0472">Membrane</keyword>
<feature type="transmembrane region" description="Helical" evidence="1">
    <location>
        <begin position="169"/>
        <end position="190"/>
    </location>
</feature>
<keyword evidence="1" id="KW-1133">Transmembrane helix</keyword>
<organism evidence="2 3">
    <name type="scientific">Pycnococcus provasolii</name>
    <dbReference type="NCBI Taxonomy" id="41880"/>
    <lineage>
        <taxon>Eukaryota</taxon>
        <taxon>Viridiplantae</taxon>
        <taxon>Chlorophyta</taxon>
        <taxon>Pseudoscourfieldiophyceae</taxon>
        <taxon>Pseudoscourfieldiales</taxon>
        <taxon>Pycnococcaceae</taxon>
        <taxon>Pycnococcus</taxon>
    </lineage>
</organism>
<proteinExistence type="predicted"/>
<gene>
    <name evidence="2" type="ORF">PPROV_000502900</name>
</gene>
<evidence type="ECO:0000256" key="1">
    <source>
        <dbReference type="SAM" id="Phobius"/>
    </source>
</evidence>
<dbReference type="Proteomes" id="UP000660262">
    <property type="component" value="Unassembled WGS sequence"/>
</dbReference>
<sequence>MHRRFLADGDNKTVAGPNLPSMPAKSCKVVNLPKYEDNWNEVILKFNENDVSKECLHVETFTEHFCLRQDGSTCTKKFSEVSDLCTDTDVDSQLEYLGSWNCDSNTGKCSFASNSYWTNENGKCAAEPVIIVMKNTCEPKEKEIPETSTEVTLRDVYTICEWGSDVANAVATILIVVIVVIVIGVLGGIACCCFCCSGCPGYKCCHKQQPPVMVAQPGVMMQPMQPGMQPMQPGMSQGTPVPMQPMK</sequence>
<comment type="caution">
    <text evidence="2">The sequence shown here is derived from an EMBL/GenBank/DDBJ whole genome shotgun (WGS) entry which is preliminary data.</text>
</comment>